<dbReference type="InterPro" id="IPR003156">
    <property type="entry name" value="DHHA1_dom"/>
</dbReference>
<dbReference type="InterPro" id="IPR045864">
    <property type="entry name" value="aa-tRNA-synth_II/BPL/LPL"/>
</dbReference>
<gene>
    <name evidence="11 13" type="primary">alaS</name>
    <name evidence="13" type="ORF">VLY81_08445</name>
</gene>
<evidence type="ECO:0000256" key="7">
    <source>
        <dbReference type="ARBA" id="ARBA00022917"/>
    </source>
</evidence>
<evidence type="ECO:0000259" key="12">
    <source>
        <dbReference type="PROSITE" id="PS50860"/>
    </source>
</evidence>
<keyword evidence="14" id="KW-1185">Reference proteome</keyword>
<feature type="binding site" evidence="11">
    <location>
        <position position="668"/>
    </location>
    <ligand>
        <name>Zn(2+)</name>
        <dbReference type="ChEBI" id="CHEBI:29105"/>
    </ligand>
</feature>
<dbReference type="EMBL" id="CP141614">
    <property type="protein sequence ID" value="WRP13481.1"/>
    <property type="molecule type" value="Genomic_DNA"/>
</dbReference>
<dbReference type="Gene3D" id="3.30.980.10">
    <property type="entry name" value="Threonyl-trna Synthetase, Chain A, domain 2"/>
    <property type="match status" value="1"/>
</dbReference>
<dbReference type="NCBIfam" id="TIGR00344">
    <property type="entry name" value="alaS"/>
    <property type="match status" value="1"/>
</dbReference>
<evidence type="ECO:0000256" key="10">
    <source>
        <dbReference type="ARBA" id="ARBA00048300"/>
    </source>
</evidence>
<keyword evidence="4 11" id="KW-0547">Nucleotide-binding</keyword>
<keyword evidence="6 11" id="KW-0694">RNA-binding</keyword>
<dbReference type="Pfam" id="PF02272">
    <property type="entry name" value="DHHA1"/>
    <property type="match status" value="1"/>
</dbReference>
<dbReference type="PRINTS" id="PR00980">
    <property type="entry name" value="TRNASYNTHALA"/>
</dbReference>
<evidence type="ECO:0000256" key="4">
    <source>
        <dbReference type="ARBA" id="ARBA00022741"/>
    </source>
</evidence>
<dbReference type="Gene3D" id="3.30.930.10">
    <property type="entry name" value="Bira Bifunctional Protein, Domain 2"/>
    <property type="match status" value="1"/>
</dbReference>
<dbReference type="SUPFAM" id="SSF101353">
    <property type="entry name" value="Putative anticodon-binding domain of alanyl-tRNA synthetase (AlaRS)"/>
    <property type="match status" value="1"/>
</dbReference>
<dbReference type="Gene3D" id="2.40.30.130">
    <property type="match status" value="1"/>
</dbReference>
<dbReference type="EC" id="6.1.1.7" evidence="11"/>
<comment type="similarity">
    <text evidence="1 11">Belongs to the class-II aminoacyl-tRNA synthetase family.</text>
</comment>
<keyword evidence="2 11" id="KW-0820">tRNA-binding</keyword>
<keyword evidence="11" id="KW-0479">Metal-binding</keyword>
<reference evidence="14" key="1">
    <citation type="submission" date="2023-12" db="EMBL/GenBank/DDBJ databases">
        <title>Novel isolates from deep terrestrial aquifers shed light on the physiology and ecology of the class Limnochordia.</title>
        <authorList>
            <person name="Karnachuk O.V."/>
            <person name="Lukina A.P."/>
            <person name="Avakyan M.R."/>
            <person name="Kadnikov V."/>
            <person name="Begmatov S."/>
            <person name="Beletsky A.V."/>
            <person name="Mardanov A.V."/>
            <person name="Ravin N.V."/>
        </authorList>
    </citation>
    <scope>NUCLEOTIDE SEQUENCE [LARGE SCALE GENOMIC DNA]</scope>
    <source>
        <strain evidence="14">LN</strain>
    </source>
</reference>
<comment type="catalytic activity">
    <reaction evidence="10 11">
        <text>tRNA(Ala) + L-alanine + ATP = L-alanyl-tRNA(Ala) + AMP + diphosphate</text>
        <dbReference type="Rhea" id="RHEA:12540"/>
        <dbReference type="Rhea" id="RHEA-COMP:9657"/>
        <dbReference type="Rhea" id="RHEA-COMP:9923"/>
        <dbReference type="ChEBI" id="CHEBI:30616"/>
        <dbReference type="ChEBI" id="CHEBI:33019"/>
        <dbReference type="ChEBI" id="CHEBI:57972"/>
        <dbReference type="ChEBI" id="CHEBI:78442"/>
        <dbReference type="ChEBI" id="CHEBI:78497"/>
        <dbReference type="ChEBI" id="CHEBI:456215"/>
        <dbReference type="EC" id="6.1.1.7"/>
    </reaction>
</comment>
<feature type="binding site" evidence="11">
    <location>
        <position position="672"/>
    </location>
    <ligand>
        <name>Zn(2+)</name>
        <dbReference type="ChEBI" id="CHEBI:29105"/>
    </ligand>
</feature>
<dbReference type="InterPro" id="IPR018163">
    <property type="entry name" value="Thr/Ala-tRNA-synth_IIc_edit"/>
</dbReference>
<organism evidence="13 14">
    <name type="scientific">Geochorda subterranea</name>
    <dbReference type="NCBI Taxonomy" id="3109564"/>
    <lineage>
        <taxon>Bacteria</taxon>
        <taxon>Bacillati</taxon>
        <taxon>Bacillota</taxon>
        <taxon>Limnochordia</taxon>
        <taxon>Limnochordales</taxon>
        <taxon>Geochordaceae</taxon>
        <taxon>Geochorda</taxon>
    </lineage>
</organism>
<dbReference type="HAMAP" id="MF_00036_B">
    <property type="entry name" value="Ala_tRNA_synth_B"/>
    <property type="match status" value="1"/>
</dbReference>
<dbReference type="InterPro" id="IPR009000">
    <property type="entry name" value="Transl_B-barrel_sf"/>
</dbReference>
<evidence type="ECO:0000256" key="2">
    <source>
        <dbReference type="ARBA" id="ARBA00022555"/>
    </source>
</evidence>
<dbReference type="PANTHER" id="PTHR11777">
    <property type="entry name" value="ALANYL-TRNA SYNTHETASE"/>
    <property type="match status" value="1"/>
</dbReference>
<evidence type="ECO:0000313" key="13">
    <source>
        <dbReference type="EMBL" id="WRP13481.1"/>
    </source>
</evidence>
<feature type="binding site" evidence="11">
    <location>
        <position position="565"/>
    </location>
    <ligand>
        <name>Zn(2+)</name>
        <dbReference type="ChEBI" id="CHEBI:29105"/>
    </ligand>
</feature>
<dbReference type="Gene3D" id="3.30.54.20">
    <property type="match status" value="1"/>
</dbReference>
<dbReference type="RefSeq" id="WP_324667726.1">
    <property type="nucleotide sequence ID" value="NZ_CP141614.1"/>
</dbReference>
<feature type="domain" description="Alanyl-transfer RNA synthetases family profile" evidence="12">
    <location>
        <begin position="4"/>
        <end position="711"/>
    </location>
</feature>
<evidence type="ECO:0000256" key="9">
    <source>
        <dbReference type="ARBA" id="ARBA00024779"/>
    </source>
</evidence>
<feature type="binding site" evidence="11">
    <location>
        <position position="569"/>
    </location>
    <ligand>
        <name>Zn(2+)</name>
        <dbReference type="ChEBI" id="CHEBI:29105"/>
    </ligand>
</feature>
<keyword evidence="7 11" id="KW-0648">Protein biosynthesis</keyword>
<proteinExistence type="inferred from homology"/>
<dbReference type="PANTHER" id="PTHR11777:SF9">
    <property type="entry name" value="ALANINE--TRNA LIGASE, CYTOPLASMIC"/>
    <property type="match status" value="1"/>
</dbReference>
<protein>
    <recommendedName>
        <fullName evidence="11">Alanine--tRNA ligase</fullName>
        <ecNumber evidence="11">6.1.1.7</ecNumber>
    </recommendedName>
    <alternativeName>
        <fullName evidence="11">Alanyl-tRNA synthetase</fullName>
        <shortName evidence="11">AlaRS</shortName>
    </alternativeName>
</protein>
<dbReference type="InterPro" id="IPR002318">
    <property type="entry name" value="Ala-tRNA-lgiase_IIc"/>
</dbReference>
<dbReference type="PROSITE" id="PS50860">
    <property type="entry name" value="AA_TRNA_LIGASE_II_ALA"/>
    <property type="match status" value="1"/>
</dbReference>
<evidence type="ECO:0000256" key="3">
    <source>
        <dbReference type="ARBA" id="ARBA00022598"/>
    </source>
</evidence>
<evidence type="ECO:0000256" key="11">
    <source>
        <dbReference type="HAMAP-Rule" id="MF_00036"/>
    </source>
</evidence>
<keyword evidence="3 11" id="KW-0436">Ligase</keyword>
<dbReference type="SMART" id="SM00863">
    <property type="entry name" value="tRNA_SAD"/>
    <property type="match status" value="1"/>
</dbReference>
<dbReference type="SUPFAM" id="SSF50447">
    <property type="entry name" value="Translation proteins"/>
    <property type="match status" value="1"/>
</dbReference>
<dbReference type="InterPro" id="IPR018165">
    <property type="entry name" value="Ala-tRNA-synth_IIc_core"/>
</dbReference>
<dbReference type="InterPro" id="IPR018164">
    <property type="entry name" value="Ala-tRNA-synth_IIc_N"/>
</dbReference>
<dbReference type="Proteomes" id="UP001333102">
    <property type="component" value="Chromosome"/>
</dbReference>
<comment type="domain">
    <text evidence="11">Consists of three domains; the N-terminal catalytic domain, the editing domain and the C-terminal C-Ala domain. The editing domain removes incorrectly charged amino acids, while the C-Ala domain, along with tRNA(Ala), serves as a bridge to cooperatively bring together the editing and aminoacylation centers thus stimulating deacylation of misacylated tRNAs.</text>
</comment>
<comment type="function">
    <text evidence="9 11">Catalyzes the attachment of alanine to tRNA(Ala) in a two-step reaction: alanine is first activated by ATP to form Ala-AMP and then transferred to the acceptor end of tRNA(Ala). Also edits incorrectly charged Ser-tRNA(Ala) and Gly-tRNA(Ala) via its editing domain.</text>
</comment>
<evidence type="ECO:0000256" key="5">
    <source>
        <dbReference type="ARBA" id="ARBA00022840"/>
    </source>
</evidence>
<dbReference type="Pfam" id="PF01411">
    <property type="entry name" value="tRNA-synt_2c"/>
    <property type="match status" value="1"/>
</dbReference>
<dbReference type="SUPFAM" id="SSF55186">
    <property type="entry name" value="ThrRS/AlaRS common domain"/>
    <property type="match status" value="1"/>
</dbReference>
<sequence length="882" mass="97819">MRRLTANELREAYLSFFESKGHARLPGSSLVPKGDPTLLLTGAGMVQFKPYFLGKAEPPHRRVTTCQRCVRTADIDRVGITARHATFFEMLGNFSFGDYFKREAIAWAWEFVTERLAIDPERLWVSIYLEDDEAFAIWHEQVGVPAERIVRLGKEDNFWEIGVGPCGPCSEIYLDRGPEFGCGAPSCKPGCDCGRFLEFWNLVFIQFHKDEQGQYHPLKRTGIDTGMGLERMLAILQGVETIFETDEVRRILERAAAIVGRPYGQDERTDRAIRIMVDHARAATFMAMDGIMPGNEGRGYVMRRLVRRASRHAWLAGVRRPFWRELSGCVVEAMGEAYPELRQRQALIERVLESEEHRFLQTLESGLAVLEQEMRGLEQGAVLDGATAFRLYDTYGFPLELTREIAEERGIRVDEEGFAAQLEAQRARARAARRTYGYLGSGDEESLAEAMAGLRSDFVGYDEPVAEARVLAIVAGAERVSWVDREQEALVVLDRTPFYPEGGGQVADTGQLRWPGGSARVVDVQRPLADVIVHRVRVEQGRLAEGDRVAAAIDRERRMGAARHHTATHLLHRALRAVLGEHAMQAGSLVAPDRLRFDFNHFEPLSLEQIEALEREINRRVLEDLPVVAVQTTVEEALARGAMALFGEKYGERVRMIDIGDGYSRELCGGTHVRHTGEVGLVHIVAEESVAAGVRRIEAVAGEAALDYLLTRERQVRELGSRLQVSPGELGRQVERLVQQARAAQQEAEALRARLMSRYADEMVARAEAVGPAKLVVARLEGLDAPALRALGDRLREALGPSVVFLASPVDGKVLFVSMTTSDLARRGIHAGEIVRVAARAAGGDGGGRPEMAQAGARDPAKIDEALAAAARRAREMLLQAS</sequence>
<dbReference type="InterPro" id="IPR018162">
    <property type="entry name" value="Ala-tRNA-ligase_IIc_anticod-bd"/>
</dbReference>
<keyword evidence="5 11" id="KW-0067">ATP-binding</keyword>
<evidence type="ECO:0000256" key="8">
    <source>
        <dbReference type="ARBA" id="ARBA00023146"/>
    </source>
</evidence>
<keyword evidence="11" id="KW-0963">Cytoplasm</keyword>
<evidence type="ECO:0000256" key="1">
    <source>
        <dbReference type="ARBA" id="ARBA00008226"/>
    </source>
</evidence>
<dbReference type="InterPro" id="IPR023033">
    <property type="entry name" value="Ala_tRNA_ligase_euk/bac"/>
</dbReference>
<comment type="cofactor">
    <cofactor evidence="11">
        <name>Zn(2+)</name>
        <dbReference type="ChEBI" id="CHEBI:29105"/>
    </cofactor>
    <text evidence="11">Binds 1 zinc ion per subunit.</text>
</comment>
<dbReference type="Gene3D" id="6.10.250.550">
    <property type="match status" value="1"/>
</dbReference>
<name>A0ABZ1BKX6_9FIRM</name>
<evidence type="ECO:0000313" key="14">
    <source>
        <dbReference type="Proteomes" id="UP001333102"/>
    </source>
</evidence>
<evidence type="ECO:0000256" key="6">
    <source>
        <dbReference type="ARBA" id="ARBA00022884"/>
    </source>
</evidence>
<dbReference type="Pfam" id="PF07973">
    <property type="entry name" value="tRNA_SAD"/>
    <property type="match status" value="1"/>
</dbReference>
<dbReference type="CDD" id="cd00673">
    <property type="entry name" value="AlaRS_core"/>
    <property type="match status" value="1"/>
</dbReference>
<dbReference type="Gene3D" id="3.10.310.40">
    <property type="match status" value="1"/>
</dbReference>
<dbReference type="GO" id="GO:0004813">
    <property type="term" value="F:alanine-tRNA ligase activity"/>
    <property type="evidence" value="ECO:0007669"/>
    <property type="project" value="UniProtKB-EC"/>
</dbReference>
<dbReference type="InterPro" id="IPR050058">
    <property type="entry name" value="Ala-tRNA_ligase"/>
</dbReference>
<dbReference type="SUPFAM" id="SSF55681">
    <property type="entry name" value="Class II aaRS and biotin synthetases"/>
    <property type="match status" value="1"/>
</dbReference>
<accession>A0ABZ1BKX6</accession>
<comment type="subcellular location">
    <subcellularLocation>
        <location evidence="11">Cytoplasm</location>
    </subcellularLocation>
</comment>
<keyword evidence="11" id="KW-0862">Zinc</keyword>
<dbReference type="InterPro" id="IPR012947">
    <property type="entry name" value="tRNA_SAD"/>
</dbReference>
<keyword evidence="8 11" id="KW-0030">Aminoacyl-tRNA synthetase</keyword>